<gene>
    <name evidence="1" type="ORF">SAMN04487926_11629</name>
</gene>
<proteinExistence type="predicted"/>
<protein>
    <submittedName>
        <fullName evidence="1">Uncharacterized protein</fullName>
    </submittedName>
</protein>
<dbReference type="Proteomes" id="UP000198900">
    <property type="component" value="Unassembled WGS sequence"/>
</dbReference>
<reference evidence="1" key="1">
    <citation type="submission" date="2016-10" db="EMBL/GenBank/DDBJ databases">
        <authorList>
            <person name="Varghese N."/>
            <person name="Submissions S."/>
        </authorList>
    </citation>
    <scope>NUCLEOTIDE SEQUENCE [LARGE SCALE GENOMIC DNA]</scope>
    <source>
        <strain evidence="1">YR281</strain>
    </source>
</reference>
<evidence type="ECO:0000313" key="1">
    <source>
        <dbReference type="EMBL" id="SDI38871.1"/>
    </source>
</evidence>
<keyword evidence="2" id="KW-1185">Reference proteome</keyword>
<comment type="caution">
    <text evidence="1">The sequence shown here is derived from an EMBL/GenBank/DDBJ whole genome shotgun (WGS) entry which is preliminary data.</text>
</comment>
<evidence type="ECO:0000313" key="2">
    <source>
        <dbReference type="Proteomes" id="UP000198900"/>
    </source>
</evidence>
<dbReference type="EMBL" id="FNDI01000016">
    <property type="protein sequence ID" value="SDI38871.1"/>
    <property type="molecule type" value="Genomic_DNA"/>
</dbReference>
<name>A0A7Z7BA44_9BURK</name>
<organism evidence="1 2">
    <name type="scientific">Paraburkholderia steynii</name>
    <dbReference type="NCBI Taxonomy" id="1245441"/>
    <lineage>
        <taxon>Bacteria</taxon>
        <taxon>Pseudomonadati</taxon>
        <taxon>Pseudomonadota</taxon>
        <taxon>Betaproteobacteria</taxon>
        <taxon>Burkholderiales</taxon>
        <taxon>Burkholderiaceae</taxon>
        <taxon>Paraburkholderia</taxon>
    </lineage>
</organism>
<dbReference type="AlphaFoldDB" id="A0A7Z7BA44"/>
<dbReference type="RefSeq" id="WP_244186609.1">
    <property type="nucleotide sequence ID" value="NZ_FNDI01000016.1"/>
</dbReference>
<sequence>MNFVLVFLCNLRNRGANRAKLNLLEIIMEGMNRIPAGVVPVALGRLEELKSFKATFKQAAGLPCDIPVLTFPLRQSEFRCVSQQQGAGNFGFGRVELEDGLLMSMRLQMGGVQFYWLAEMTDPELWAAIDMWRRYQRIPIVLKIEKGKNLWDMAFLTMDIEAETMQDEKYRYAPRRVATPHDWETISALVTGFMQMQATTDIPGIPLEHAFAAGLLTKQFEGVAEQEPLVKKAVIVKTTDGGRILIG</sequence>
<accession>A0A7Z7BA44</accession>